<feature type="region of interest" description="Disordered" evidence="1">
    <location>
        <begin position="454"/>
        <end position="524"/>
    </location>
</feature>
<dbReference type="eggNOG" id="ENOG502RQG1">
    <property type="taxonomic scope" value="Eukaryota"/>
</dbReference>
<dbReference type="HOGENOM" id="CLU_519788_0_0_1"/>
<organism evidence="2 3">
    <name type="scientific">Metarhizium robertsii</name>
    <dbReference type="NCBI Taxonomy" id="568076"/>
    <lineage>
        <taxon>Eukaryota</taxon>
        <taxon>Fungi</taxon>
        <taxon>Dikarya</taxon>
        <taxon>Ascomycota</taxon>
        <taxon>Pezizomycotina</taxon>
        <taxon>Sordariomycetes</taxon>
        <taxon>Hypocreomycetidae</taxon>
        <taxon>Hypocreales</taxon>
        <taxon>Clavicipitaceae</taxon>
        <taxon>Metarhizium</taxon>
    </lineage>
</organism>
<dbReference type="Proteomes" id="UP000030151">
    <property type="component" value="Unassembled WGS sequence"/>
</dbReference>
<protein>
    <submittedName>
        <fullName evidence="2">Uncharacterized protein</fullName>
    </submittedName>
</protein>
<accession>A0A0A1V3T6</accession>
<sequence length="524" mass="59165">MATPRPANSTVSVSTLDPDHYAIFTRALSNVLSTQLAEFTMAQLVDGLPTINVYREGYSRRNLGGNPLLPHESLCKGAMERTRAFRAEFDPSVLQFKTSLVQAFQNADLGSRQFDLRLIEMVATAVHAIAVYLFNLEEKSHKGDIQGVVTYVEPDKTYEWRPGKWTTREALPAFASIFSHACYTFHEKYPNGAADMAGYWAEDRIFGGVILFDRGKSGTECKDVYIHSGRVRWTVRIWRPLETQFKQMIHFLKVGPPASQCPFPLYADKKVRHRYDDYDAMAWHNIYRDPWERVLPPQKNWDAIRRNTFDYPELQEQIFDKISHGPFYTITRNGNTFLDVRNLDERNKQDNAEAASNPRKQGEEQPCETISKAGREVDEPQGKEPEAAEVQVTEPEAAKIVDESIEADGSRTKEYKSTISGAENPQLIDPSAHEILTNKSEIAALEIALPQLKDDPVSTPAVNDSGTKGKEVGTVETDMVEPTKPTLTKSGIKENIAVNEPRDNGQVKGEVKRRHFIKDQDTSQ</sequence>
<feature type="region of interest" description="Disordered" evidence="1">
    <location>
        <begin position="374"/>
        <end position="414"/>
    </location>
</feature>
<name>A0A0A1V3T6_9HYPO</name>
<evidence type="ECO:0000313" key="3">
    <source>
        <dbReference type="Proteomes" id="UP000030151"/>
    </source>
</evidence>
<feature type="compositionally biased region" description="Basic and acidic residues" evidence="1">
    <location>
        <begin position="374"/>
        <end position="386"/>
    </location>
</feature>
<evidence type="ECO:0000256" key="1">
    <source>
        <dbReference type="SAM" id="MobiDB-lite"/>
    </source>
</evidence>
<dbReference type="EMBL" id="JELW01000002">
    <property type="protein sequence ID" value="EXV04917.1"/>
    <property type="molecule type" value="Genomic_DNA"/>
</dbReference>
<dbReference type="AlphaFoldDB" id="A0A0A1V3T6"/>
<evidence type="ECO:0000313" key="2">
    <source>
        <dbReference type="EMBL" id="EXV04917.1"/>
    </source>
</evidence>
<reference evidence="2 3" key="1">
    <citation type="submission" date="2014-02" db="EMBL/GenBank/DDBJ databases">
        <title>The genome sequence of the entomopathogenic fungus Metarhizium robertsii ARSEF 2575.</title>
        <authorList>
            <person name="Giuliano Garisto Donzelli B."/>
            <person name="Roe B.A."/>
            <person name="Macmil S.L."/>
            <person name="Krasnoff S.B."/>
            <person name="Gibson D.M."/>
        </authorList>
    </citation>
    <scope>NUCLEOTIDE SEQUENCE [LARGE SCALE GENOMIC DNA]</scope>
    <source>
        <strain evidence="2 3">ARSEF 2575</strain>
    </source>
</reference>
<gene>
    <name evidence="2" type="ORF">X797_002602</name>
</gene>
<feature type="region of interest" description="Disordered" evidence="1">
    <location>
        <begin position="349"/>
        <end position="368"/>
    </location>
</feature>
<dbReference type="OrthoDB" id="5346581at2759"/>
<comment type="caution">
    <text evidence="2">The sequence shown here is derived from an EMBL/GenBank/DDBJ whole genome shotgun (WGS) entry which is preliminary data.</text>
</comment>
<proteinExistence type="predicted"/>
<feature type="compositionally biased region" description="Basic and acidic residues" evidence="1">
    <location>
        <begin position="396"/>
        <end position="414"/>
    </location>
</feature>